<dbReference type="AlphaFoldDB" id="X1IGW9"/>
<accession>X1IGW9</accession>
<name>X1IGW9_9ZZZZ</name>
<protein>
    <submittedName>
        <fullName evidence="1">Uncharacterized protein</fullName>
    </submittedName>
</protein>
<gene>
    <name evidence="1" type="ORF">S03H2_59362</name>
</gene>
<evidence type="ECO:0000313" key="1">
    <source>
        <dbReference type="EMBL" id="GAH81661.1"/>
    </source>
</evidence>
<proteinExistence type="predicted"/>
<reference evidence="1" key="1">
    <citation type="journal article" date="2014" name="Front. Microbiol.">
        <title>High frequency of phylogenetically diverse reductive dehalogenase-homologous genes in deep subseafloor sedimentary metagenomes.</title>
        <authorList>
            <person name="Kawai M."/>
            <person name="Futagami T."/>
            <person name="Toyoda A."/>
            <person name="Takaki Y."/>
            <person name="Nishi S."/>
            <person name="Hori S."/>
            <person name="Arai W."/>
            <person name="Tsubouchi T."/>
            <person name="Morono Y."/>
            <person name="Uchiyama I."/>
            <person name="Ito T."/>
            <person name="Fujiyama A."/>
            <person name="Inagaki F."/>
            <person name="Takami H."/>
        </authorList>
    </citation>
    <scope>NUCLEOTIDE SEQUENCE</scope>
    <source>
        <strain evidence="1">Expedition CK06-06</strain>
    </source>
</reference>
<comment type="caution">
    <text evidence="1">The sequence shown here is derived from an EMBL/GenBank/DDBJ whole genome shotgun (WGS) entry which is preliminary data.</text>
</comment>
<sequence length="86" mass="9682">MWISRSRFFSFTHGRLLSLSLTGLFNEFGIKTQATIKAGINIMVAGNKRLNPKISTPEIIDTPIIIEMDRALAICVFRCREAVLNL</sequence>
<dbReference type="EMBL" id="BARU01038167">
    <property type="protein sequence ID" value="GAH81661.1"/>
    <property type="molecule type" value="Genomic_DNA"/>
</dbReference>
<organism evidence="1">
    <name type="scientific">marine sediment metagenome</name>
    <dbReference type="NCBI Taxonomy" id="412755"/>
    <lineage>
        <taxon>unclassified sequences</taxon>
        <taxon>metagenomes</taxon>
        <taxon>ecological metagenomes</taxon>
    </lineage>
</organism>